<proteinExistence type="predicted"/>
<name>H2ARD8_KAZAF</name>
<dbReference type="InterPro" id="IPR021031">
    <property type="entry name" value="Hyphal-reg_cell_wall_N"/>
</dbReference>
<keyword evidence="7" id="KW-1185">Reference proteome</keyword>
<gene>
    <name evidence="6" type="primary">KAFR0B06420</name>
    <name evidence="6" type="ORF">KAFR_0B06420</name>
</gene>
<comment type="subcellular location">
    <subcellularLocation>
        <location evidence="1">Secreted</location>
    </subcellularLocation>
</comment>
<dbReference type="HOGENOM" id="CLU_963332_0_0_1"/>
<sequence>MFPKLFQRRSKERSSFVSLLTTILTFLQCISATTFTGRQSLSGVTVFFDTVSITTDSVLVISSGALHYFFSSVINNGELCMYQPGSLISFGMTIAFTSDVYNYGTMVFDDTAATFPMVLQLSGGTFYNSGSIYAKGTYTILYTSSYTIGASNFNNAGLISFDQGSGTGASASLGSGTMTNTGTICVTNTVLTQQATMSGTGCIVLNTSGQLTANTASYSLSGQTVYMSSSSAQVLVSSTGSAVIKVRGFGNSNKITMPYVIMGISYASSTGILTVSHLLGTGYFDIGLG</sequence>
<dbReference type="Proteomes" id="UP000005220">
    <property type="component" value="Chromosome 2"/>
</dbReference>
<evidence type="ECO:0000256" key="4">
    <source>
        <dbReference type="ARBA" id="ARBA00023180"/>
    </source>
</evidence>
<dbReference type="GeneID" id="13884819"/>
<dbReference type="OrthoDB" id="4022214at2759"/>
<evidence type="ECO:0000256" key="1">
    <source>
        <dbReference type="ARBA" id="ARBA00004613"/>
    </source>
</evidence>
<evidence type="ECO:0000256" key="3">
    <source>
        <dbReference type="ARBA" id="ARBA00022729"/>
    </source>
</evidence>
<keyword evidence="2" id="KW-0964">Secreted</keyword>
<dbReference type="GO" id="GO:0005576">
    <property type="term" value="C:extracellular region"/>
    <property type="evidence" value="ECO:0007669"/>
    <property type="project" value="UniProtKB-SubCell"/>
</dbReference>
<organism evidence="6 7">
    <name type="scientific">Kazachstania africana (strain ATCC 22294 / BCRC 22015 / CBS 2517 / CECT 1963 / NBRC 1671 / NRRL Y-8276)</name>
    <name type="common">Yeast</name>
    <name type="synonym">Kluyveromyces africanus</name>
    <dbReference type="NCBI Taxonomy" id="1071382"/>
    <lineage>
        <taxon>Eukaryota</taxon>
        <taxon>Fungi</taxon>
        <taxon>Dikarya</taxon>
        <taxon>Ascomycota</taxon>
        <taxon>Saccharomycotina</taxon>
        <taxon>Saccharomycetes</taxon>
        <taxon>Saccharomycetales</taxon>
        <taxon>Saccharomycetaceae</taxon>
        <taxon>Kazachstania</taxon>
    </lineage>
</organism>
<protein>
    <recommendedName>
        <fullName evidence="5">Hyphally-regulated cell wall protein N-terminal domain-containing protein</fullName>
    </recommendedName>
</protein>
<feature type="domain" description="Hyphally-regulated cell wall protein N-terminal" evidence="5">
    <location>
        <begin position="24"/>
        <end position="289"/>
    </location>
</feature>
<dbReference type="KEGG" id="kaf:KAFR_0B06420"/>
<dbReference type="EMBL" id="HE650822">
    <property type="protein sequence ID" value="CCF56938.1"/>
    <property type="molecule type" value="Genomic_DNA"/>
</dbReference>
<dbReference type="GO" id="GO:0009277">
    <property type="term" value="C:fungal-type cell wall"/>
    <property type="evidence" value="ECO:0007669"/>
    <property type="project" value="UniProtKB-ARBA"/>
</dbReference>
<dbReference type="InParanoid" id="H2ARD8"/>
<dbReference type="AlphaFoldDB" id="H2ARD8"/>
<evidence type="ECO:0000259" key="5">
    <source>
        <dbReference type="Pfam" id="PF11765"/>
    </source>
</evidence>
<evidence type="ECO:0000313" key="6">
    <source>
        <dbReference type="EMBL" id="CCF56938.1"/>
    </source>
</evidence>
<reference evidence="6 7" key="1">
    <citation type="journal article" date="2011" name="Proc. Natl. Acad. Sci. U.S.A.">
        <title>Evolutionary erosion of yeast sex chromosomes by mating-type switching accidents.</title>
        <authorList>
            <person name="Gordon J.L."/>
            <person name="Armisen D."/>
            <person name="Proux-Wera E."/>
            <person name="Oheigeartaigh S.S."/>
            <person name="Byrne K.P."/>
            <person name="Wolfe K.H."/>
        </authorList>
    </citation>
    <scope>NUCLEOTIDE SEQUENCE [LARGE SCALE GENOMIC DNA]</scope>
    <source>
        <strain evidence="7">ATCC 22294 / BCRC 22015 / CBS 2517 / CECT 1963 / NBRC 1671 / NRRL Y-8276</strain>
    </source>
</reference>
<dbReference type="STRING" id="1071382.H2ARD8"/>
<keyword evidence="4" id="KW-0325">Glycoprotein</keyword>
<keyword evidence="3" id="KW-0732">Signal</keyword>
<dbReference type="RefSeq" id="XP_003956073.1">
    <property type="nucleotide sequence ID" value="XM_003956024.1"/>
</dbReference>
<evidence type="ECO:0000313" key="7">
    <source>
        <dbReference type="Proteomes" id="UP000005220"/>
    </source>
</evidence>
<dbReference type="Pfam" id="PF11765">
    <property type="entry name" value="Hyphal_reg_CWP"/>
    <property type="match status" value="1"/>
</dbReference>
<evidence type="ECO:0000256" key="2">
    <source>
        <dbReference type="ARBA" id="ARBA00022525"/>
    </source>
</evidence>
<accession>H2ARD8</accession>